<keyword evidence="1" id="KW-0812">Transmembrane</keyword>
<keyword evidence="1" id="KW-1133">Transmembrane helix</keyword>
<reference evidence="2" key="1">
    <citation type="journal article" date="2023" name="Mol. Phylogenet. Evol.">
        <title>Genome-scale phylogeny and comparative genomics of the fungal order Sordariales.</title>
        <authorList>
            <person name="Hensen N."/>
            <person name="Bonometti L."/>
            <person name="Westerberg I."/>
            <person name="Brannstrom I.O."/>
            <person name="Guillou S."/>
            <person name="Cros-Aarteil S."/>
            <person name="Calhoun S."/>
            <person name="Haridas S."/>
            <person name="Kuo A."/>
            <person name="Mondo S."/>
            <person name="Pangilinan J."/>
            <person name="Riley R."/>
            <person name="LaButti K."/>
            <person name="Andreopoulos B."/>
            <person name="Lipzen A."/>
            <person name="Chen C."/>
            <person name="Yan M."/>
            <person name="Daum C."/>
            <person name="Ng V."/>
            <person name="Clum A."/>
            <person name="Steindorff A."/>
            <person name="Ohm R.A."/>
            <person name="Martin F."/>
            <person name="Silar P."/>
            <person name="Natvig D.O."/>
            <person name="Lalanne C."/>
            <person name="Gautier V."/>
            <person name="Ament-Velasquez S.L."/>
            <person name="Kruys A."/>
            <person name="Hutchinson M.I."/>
            <person name="Powell A.J."/>
            <person name="Barry K."/>
            <person name="Miller A.N."/>
            <person name="Grigoriev I.V."/>
            <person name="Debuchy R."/>
            <person name="Gladieux P."/>
            <person name="Hiltunen Thoren M."/>
            <person name="Johannesson H."/>
        </authorList>
    </citation>
    <scope>NUCLEOTIDE SEQUENCE</scope>
    <source>
        <strain evidence="2">CBS 314.62</strain>
    </source>
</reference>
<evidence type="ECO:0000313" key="2">
    <source>
        <dbReference type="EMBL" id="KAK3682953.1"/>
    </source>
</evidence>
<name>A0AAE1C8K5_9PEZI</name>
<evidence type="ECO:0000313" key="3">
    <source>
        <dbReference type="Proteomes" id="UP001270362"/>
    </source>
</evidence>
<dbReference type="AlphaFoldDB" id="A0AAE1C8K5"/>
<reference evidence="2" key="2">
    <citation type="submission" date="2023-06" db="EMBL/GenBank/DDBJ databases">
        <authorList>
            <consortium name="Lawrence Berkeley National Laboratory"/>
            <person name="Haridas S."/>
            <person name="Hensen N."/>
            <person name="Bonometti L."/>
            <person name="Westerberg I."/>
            <person name="Brannstrom I.O."/>
            <person name="Guillou S."/>
            <person name="Cros-Aarteil S."/>
            <person name="Calhoun S."/>
            <person name="Kuo A."/>
            <person name="Mondo S."/>
            <person name="Pangilinan J."/>
            <person name="Riley R."/>
            <person name="Labutti K."/>
            <person name="Andreopoulos B."/>
            <person name="Lipzen A."/>
            <person name="Chen C."/>
            <person name="Yanf M."/>
            <person name="Daum C."/>
            <person name="Ng V."/>
            <person name="Clum A."/>
            <person name="Steindorff A."/>
            <person name="Ohm R."/>
            <person name="Martin F."/>
            <person name="Silar P."/>
            <person name="Natvig D."/>
            <person name="Lalanne C."/>
            <person name="Gautier V."/>
            <person name="Ament-Velasquez S.L."/>
            <person name="Kruys A."/>
            <person name="Hutchinson M.I."/>
            <person name="Powell A.J."/>
            <person name="Barry K."/>
            <person name="Miller A.N."/>
            <person name="Grigoriev I.V."/>
            <person name="Debuchy R."/>
            <person name="Gladieux P."/>
            <person name="Thoren M.H."/>
            <person name="Johannesson H."/>
        </authorList>
    </citation>
    <scope>NUCLEOTIDE SEQUENCE</scope>
    <source>
        <strain evidence="2">CBS 314.62</strain>
    </source>
</reference>
<keyword evidence="3" id="KW-1185">Reference proteome</keyword>
<comment type="caution">
    <text evidence="2">The sequence shown here is derived from an EMBL/GenBank/DDBJ whole genome shotgun (WGS) entry which is preliminary data.</text>
</comment>
<dbReference type="Proteomes" id="UP001270362">
    <property type="component" value="Unassembled WGS sequence"/>
</dbReference>
<gene>
    <name evidence="2" type="ORF">B0T22DRAFT_472315</name>
</gene>
<dbReference type="EMBL" id="JAULSO010000005">
    <property type="protein sequence ID" value="KAK3682953.1"/>
    <property type="molecule type" value="Genomic_DNA"/>
</dbReference>
<sequence length="363" mass="41331">MDSPEVLLQDVVTERGVVVDGDTRTAIVSSFWPPATSIDATEPLLLPTHDLNTYFDYYARQCQVFFSHRGTLIAARTHQDLADLILGFLHDLDRHEIRALLAKRLQIEDDSSSTSSSSSSPKLDPAVLDRTIDLAARLFVMMKLGEVPHSIAHSRALKWTQGTLGQFVRQQFDVPPVLSCAGVKLPKLFNARNLVRIGGIKIEWTANLADHLRMIDDDEKVAVFCYPSFLMMHQNSGIFPEGFIQETLWTLKLLFPATDKGMRRWVNAQQQPEMDGLVAACGNLRAELRHIEKFRYWRDRLVVLKEVFDEAEPSSLSQWWYDRRKKVQWYTWWLAVLVLLLGASFGVAQSIEGALQVYKAFNP</sequence>
<feature type="transmembrane region" description="Helical" evidence="1">
    <location>
        <begin position="330"/>
        <end position="351"/>
    </location>
</feature>
<accession>A0AAE1C8K5</accession>
<evidence type="ECO:0000256" key="1">
    <source>
        <dbReference type="SAM" id="Phobius"/>
    </source>
</evidence>
<proteinExistence type="predicted"/>
<organism evidence="2 3">
    <name type="scientific">Podospora appendiculata</name>
    <dbReference type="NCBI Taxonomy" id="314037"/>
    <lineage>
        <taxon>Eukaryota</taxon>
        <taxon>Fungi</taxon>
        <taxon>Dikarya</taxon>
        <taxon>Ascomycota</taxon>
        <taxon>Pezizomycotina</taxon>
        <taxon>Sordariomycetes</taxon>
        <taxon>Sordariomycetidae</taxon>
        <taxon>Sordariales</taxon>
        <taxon>Podosporaceae</taxon>
        <taxon>Podospora</taxon>
    </lineage>
</organism>
<protein>
    <submittedName>
        <fullName evidence="2">Uncharacterized protein</fullName>
    </submittedName>
</protein>
<keyword evidence="1" id="KW-0472">Membrane</keyword>